<protein>
    <submittedName>
        <fullName evidence="3">DUF1559 domain-containing protein</fullName>
    </submittedName>
</protein>
<name>A0ABY7VYZ4_9BACT</name>
<dbReference type="NCBIfam" id="TIGR02532">
    <property type="entry name" value="IV_pilin_GFxxxE"/>
    <property type="match status" value="1"/>
</dbReference>
<keyword evidence="1" id="KW-0472">Membrane</keyword>
<evidence type="ECO:0000313" key="3">
    <source>
        <dbReference type="EMBL" id="WDE98082.1"/>
    </source>
</evidence>
<dbReference type="PANTHER" id="PTHR30093:SF2">
    <property type="entry name" value="TYPE II SECRETION SYSTEM PROTEIN H"/>
    <property type="match status" value="1"/>
</dbReference>
<keyword evidence="1" id="KW-1133">Transmembrane helix</keyword>
<evidence type="ECO:0000256" key="1">
    <source>
        <dbReference type="SAM" id="Phobius"/>
    </source>
</evidence>
<sequence>MTNLKKFTLIELLVVIAIIGILLSLLVPVLSKAREAARDASCKNQSKQWGMATYLYTDDWDSHLPASFSTSRKYWYQVMESYIQGDSTDGKGRYRIRTCPSEAAAKGSKFLTYASNNEMLKHTNFGASEFRIKISNVTYPSDAIIIADAYAGFAGGIEAFPFIRGPEPEYLHGKNWNLYDAGDYLAPYDDQSGVLGIRFRHNGDKSANMLMVDGHVEGKRMLQMQGKNIYDYE</sequence>
<dbReference type="Proteomes" id="UP001214250">
    <property type="component" value="Chromosome 2"/>
</dbReference>
<dbReference type="EMBL" id="CP117812">
    <property type="protein sequence ID" value="WDE98082.1"/>
    <property type="molecule type" value="Genomic_DNA"/>
</dbReference>
<keyword evidence="1" id="KW-0812">Transmembrane</keyword>
<dbReference type="Pfam" id="PF07596">
    <property type="entry name" value="SBP_bac_10"/>
    <property type="match status" value="1"/>
</dbReference>
<evidence type="ECO:0000259" key="2">
    <source>
        <dbReference type="Pfam" id="PF07596"/>
    </source>
</evidence>
<keyword evidence="4" id="KW-1185">Reference proteome</keyword>
<evidence type="ECO:0000313" key="4">
    <source>
        <dbReference type="Proteomes" id="UP001214250"/>
    </source>
</evidence>
<dbReference type="InterPro" id="IPR011453">
    <property type="entry name" value="DUF1559"/>
</dbReference>
<gene>
    <name evidence="3" type="ORF">PQO03_19885</name>
</gene>
<organism evidence="3 4">
    <name type="scientific">Lentisphaera profundi</name>
    <dbReference type="NCBI Taxonomy" id="1658616"/>
    <lineage>
        <taxon>Bacteria</taxon>
        <taxon>Pseudomonadati</taxon>
        <taxon>Lentisphaerota</taxon>
        <taxon>Lentisphaeria</taxon>
        <taxon>Lentisphaerales</taxon>
        <taxon>Lentisphaeraceae</taxon>
        <taxon>Lentisphaera</taxon>
    </lineage>
</organism>
<feature type="domain" description="DUF1559" evidence="2">
    <location>
        <begin position="32"/>
        <end position="71"/>
    </location>
</feature>
<dbReference type="RefSeq" id="WP_274152852.1">
    <property type="nucleotide sequence ID" value="NZ_CP117812.1"/>
</dbReference>
<dbReference type="PANTHER" id="PTHR30093">
    <property type="entry name" value="GENERAL SECRETION PATHWAY PROTEIN G"/>
    <property type="match status" value="1"/>
</dbReference>
<dbReference type="InterPro" id="IPR012902">
    <property type="entry name" value="N_methyl_site"/>
</dbReference>
<reference evidence="3 4" key="1">
    <citation type="submission" date="2023-02" db="EMBL/GenBank/DDBJ databases">
        <title>Genome sequence of Lentisphaera profundi SAORIC-696.</title>
        <authorList>
            <person name="Kim e."/>
            <person name="Cho J.-C."/>
            <person name="Choi A."/>
            <person name="Kang I."/>
        </authorList>
    </citation>
    <scope>NUCLEOTIDE SEQUENCE [LARGE SCALE GENOMIC DNA]</scope>
    <source>
        <strain evidence="3 4">SAORIC-696</strain>
    </source>
</reference>
<accession>A0ABY7VYZ4</accession>
<feature type="transmembrane region" description="Helical" evidence="1">
    <location>
        <begin position="12"/>
        <end position="31"/>
    </location>
</feature>
<dbReference type="Gene3D" id="3.30.700.10">
    <property type="entry name" value="Glycoprotein, Type 4 Pilin"/>
    <property type="match status" value="1"/>
</dbReference>
<dbReference type="SUPFAM" id="SSF54523">
    <property type="entry name" value="Pili subunits"/>
    <property type="match status" value="1"/>
</dbReference>
<proteinExistence type="predicted"/>
<dbReference type="InterPro" id="IPR045584">
    <property type="entry name" value="Pilin-like"/>
</dbReference>